<comment type="catalytic activity">
    <reaction evidence="1 11 15">
        <text>Thiol-dependent hydrolysis of ester, thioester, amide, peptide and isopeptide bonds formed by the C-terminal Gly of ubiquitin (a 76-residue protein attached to proteins as an intracellular targeting signal).</text>
        <dbReference type="EC" id="3.4.19.12"/>
    </reaction>
</comment>
<dbReference type="Pfam" id="PF17807">
    <property type="entry name" value="zf-UBP_var"/>
    <property type="match status" value="1"/>
</dbReference>
<dbReference type="GO" id="GO:0016579">
    <property type="term" value="P:protein deubiquitination"/>
    <property type="evidence" value="ECO:0007669"/>
    <property type="project" value="InterPro"/>
</dbReference>
<dbReference type="InterPro" id="IPR028889">
    <property type="entry name" value="USP"/>
</dbReference>
<evidence type="ECO:0000256" key="2">
    <source>
        <dbReference type="ARBA" id="ARBA00009085"/>
    </source>
</evidence>
<evidence type="ECO:0000256" key="16">
    <source>
        <dbReference type="SAM" id="MobiDB-lite"/>
    </source>
</evidence>
<keyword evidence="10 11" id="KW-0862">Zinc</keyword>
<dbReference type="PROSITE" id="PS50271">
    <property type="entry name" value="ZF_UBP"/>
    <property type="match status" value="1"/>
</dbReference>
<evidence type="ECO:0000259" key="19">
    <source>
        <dbReference type="PROSITE" id="PS50271"/>
    </source>
</evidence>
<dbReference type="SMART" id="SM00165">
    <property type="entry name" value="UBA"/>
    <property type="match status" value="2"/>
</dbReference>
<dbReference type="PROSITE" id="PS00973">
    <property type="entry name" value="USP_2"/>
    <property type="match status" value="1"/>
</dbReference>
<dbReference type="OrthoDB" id="361536at2759"/>
<evidence type="ECO:0000259" key="18">
    <source>
        <dbReference type="PROSITE" id="PS50235"/>
    </source>
</evidence>
<dbReference type="HOGENOM" id="CLU_009884_1_0_1"/>
<dbReference type="SUPFAM" id="SSF54001">
    <property type="entry name" value="Cysteine proteinases"/>
    <property type="match status" value="1"/>
</dbReference>
<dbReference type="Pfam" id="PF00443">
    <property type="entry name" value="UCH"/>
    <property type="match status" value="1"/>
</dbReference>
<dbReference type="FunFam" id="1.10.8.10:FF:000103">
    <property type="entry name" value="Ubiquitin carboxyl-terminal hydrolase"/>
    <property type="match status" value="1"/>
</dbReference>
<dbReference type="InParanoid" id="A0A0C3DJV9"/>
<evidence type="ECO:0000256" key="6">
    <source>
        <dbReference type="ARBA" id="ARBA00022771"/>
    </source>
</evidence>
<dbReference type="Proteomes" id="UP000053989">
    <property type="component" value="Unassembled WGS sequence"/>
</dbReference>
<feature type="domain" description="USP" evidence="18">
    <location>
        <begin position="312"/>
        <end position="836"/>
    </location>
</feature>
<dbReference type="InterPro" id="IPR009060">
    <property type="entry name" value="UBA-like_sf"/>
</dbReference>
<dbReference type="SUPFAM" id="SSF46934">
    <property type="entry name" value="UBA-like"/>
    <property type="match status" value="1"/>
</dbReference>
<dbReference type="PANTHER" id="PTHR24006">
    <property type="entry name" value="UBIQUITIN CARBOXYL-TERMINAL HYDROLASE"/>
    <property type="match status" value="1"/>
</dbReference>
<evidence type="ECO:0000256" key="11">
    <source>
        <dbReference type="PIRNR" id="PIRNR016308"/>
    </source>
</evidence>
<evidence type="ECO:0000313" key="21">
    <source>
        <dbReference type="Proteomes" id="UP000053989"/>
    </source>
</evidence>
<reference evidence="20 21" key="1">
    <citation type="submission" date="2014-04" db="EMBL/GenBank/DDBJ databases">
        <authorList>
            <consortium name="DOE Joint Genome Institute"/>
            <person name="Kuo A."/>
            <person name="Kohler A."/>
            <person name="Nagy L.G."/>
            <person name="Floudas D."/>
            <person name="Copeland A."/>
            <person name="Barry K.W."/>
            <person name="Cichocki N."/>
            <person name="Veneault-Fourrey C."/>
            <person name="LaButti K."/>
            <person name="Lindquist E.A."/>
            <person name="Lipzen A."/>
            <person name="Lundell T."/>
            <person name="Morin E."/>
            <person name="Murat C."/>
            <person name="Sun H."/>
            <person name="Tunlid A."/>
            <person name="Henrissat B."/>
            <person name="Grigoriev I.V."/>
            <person name="Hibbett D.S."/>
            <person name="Martin F."/>
            <person name="Nordberg H.P."/>
            <person name="Cantor M.N."/>
            <person name="Hua S.X."/>
        </authorList>
    </citation>
    <scope>NUCLEOTIDE SEQUENCE [LARGE SCALE GENOMIC DNA]</scope>
    <source>
        <strain evidence="20 21">Foug A</strain>
    </source>
</reference>
<feature type="region of interest" description="Disordered" evidence="16">
    <location>
        <begin position="503"/>
        <end position="524"/>
    </location>
</feature>
<evidence type="ECO:0000256" key="4">
    <source>
        <dbReference type="ARBA" id="ARBA00022723"/>
    </source>
</evidence>
<reference evidence="21" key="2">
    <citation type="submission" date="2015-01" db="EMBL/GenBank/DDBJ databases">
        <title>Evolutionary Origins and Diversification of the Mycorrhizal Mutualists.</title>
        <authorList>
            <consortium name="DOE Joint Genome Institute"/>
            <consortium name="Mycorrhizal Genomics Consortium"/>
            <person name="Kohler A."/>
            <person name="Kuo A."/>
            <person name="Nagy L.G."/>
            <person name="Floudas D."/>
            <person name="Copeland A."/>
            <person name="Barry K.W."/>
            <person name="Cichocki N."/>
            <person name="Veneault-Fourrey C."/>
            <person name="LaButti K."/>
            <person name="Lindquist E.A."/>
            <person name="Lipzen A."/>
            <person name="Lundell T."/>
            <person name="Morin E."/>
            <person name="Murat C."/>
            <person name="Riley R."/>
            <person name="Ohm R."/>
            <person name="Sun H."/>
            <person name="Tunlid A."/>
            <person name="Henrissat B."/>
            <person name="Grigoriev I.V."/>
            <person name="Hibbett D.S."/>
            <person name="Martin F."/>
        </authorList>
    </citation>
    <scope>NUCLEOTIDE SEQUENCE [LARGE SCALE GENOMIC DNA]</scope>
    <source>
        <strain evidence="21">Foug A</strain>
    </source>
</reference>
<dbReference type="PANTHER" id="PTHR24006:SF664">
    <property type="entry name" value="UBIQUITIN CARBOXYL-TERMINAL HYDROLASE"/>
    <property type="match status" value="1"/>
</dbReference>
<dbReference type="STRING" id="1036808.A0A0C3DJV9"/>
<feature type="binding site" evidence="13">
    <location>
        <position position="185"/>
    </location>
    <ligand>
        <name>Zn(2+)</name>
        <dbReference type="ChEBI" id="CHEBI:29105"/>
    </ligand>
</feature>
<dbReference type="FunFam" id="1.10.8.10:FF:000086">
    <property type="entry name" value="Ubiquitin carboxyl-terminal hydrolase"/>
    <property type="match status" value="1"/>
</dbReference>
<keyword evidence="6 14" id="KW-0863">Zinc-finger</keyword>
<dbReference type="InterPro" id="IPR016652">
    <property type="entry name" value="Ubiquitinyl_hydrolase"/>
</dbReference>
<keyword evidence="9 11" id="KW-0788">Thiol protease</keyword>
<feature type="region of interest" description="Disordered" evidence="16">
    <location>
        <begin position="74"/>
        <end position="93"/>
    </location>
</feature>
<evidence type="ECO:0000256" key="10">
    <source>
        <dbReference type="ARBA" id="ARBA00022833"/>
    </source>
</evidence>
<evidence type="ECO:0000256" key="5">
    <source>
        <dbReference type="ARBA" id="ARBA00022737"/>
    </source>
</evidence>
<organism evidence="20 21">
    <name type="scientific">Scleroderma citrinum Foug A</name>
    <dbReference type="NCBI Taxonomy" id="1036808"/>
    <lineage>
        <taxon>Eukaryota</taxon>
        <taxon>Fungi</taxon>
        <taxon>Dikarya</taxon>
        <taxon>Basidiomycota</taxon>
        <taxon>Agaricomycotina</taxon>
        <taxon>Agaricomycetes</taxon>
        <taxon>Agaricomycetidae</taxon>
        <taxon>Boletales</taxon>
        <taxon>Sclerodermatineae</taxon>
        <taxon>Sclerodermataceae</taxon>
        <taxon>Scleroderma</taxon>
    </lineage>
</organism>
<evidence type="ECO:0000256" key="8">
    <source>
        <dbReference type="ARBA" id="ARBA00022801"/>
    </source>
</evidence>
<evidence type="ECO:0000256" key="15">
    <source>
        <dbReference type="RuleBase" id="RU366025"/>
    </source>
</evidence>
<dbReference type="Pfam" id="PF02148">
    <property type="entry name" value="zf-UBP"/>
    <property type="match status" value="1"/>
</dbReference>
<feature type="active site" description="Nucleophile" evidence="12">
    <location>
        <position position="321"/>
    </location>
</feature>
<dbReference type="PIRSF" id="PIRSF016308">
    <property type="entry name" value="UBP"/>
    <property type="match status" value="1"/>
</dbReference>
<keyword evidence="21" id="KW-1185">Reference proteome</keyword>
<dbReference type="Gene3D" id="3.90.70.10">
    <property type="entry name" value="Cysteine proteinases"/>
    <property type="match status" value="1"/>
</dbReference>
<evidence type="ECO:0000256" key="12">
    <source>
        <dbReference type="PIRSR" id="PIRSR016308-1"/>
    </source>
</evidence>
<feature type="domain" description="UBA" evidence="17">
    <location>
        <begin position="693"/>
        <end position="733"/>
    </location>
</feature>
<dbReference type="GO" id="GO:0005634">
    <property type="term" value="C:nucleus"/>
    <property type="evidence" value="ECO:0007669"/>
    <property type="project" value="TreeGrafter"/>
</dbReference>
<evidence type="ECO:0000256" key="9">
    <source>
        <dbReference type="ARBA" id="ARBA00022807"/>
    </source>
</evidence>
<dbReference type="GO" id="GO:0004843">
    <property type="term" value="F:cysteine-type deubiquitinase activity"/>
    <property type="evidence" value="ECO:0007669"/>
    <property type="project" value="UniProtKB-UniRule"/>
</dbReference>
<dbReference type="InterPro" id="IPR001607">
    <property type="entry name" value="Znf_UBP"/>
</dbReference>
<dbReference type="InterPro" id="IPR041432">
    <property type="entry name" value="UBP13_Znf-UBP_var"/>
</dbReference>
<keyword evidence="8 11" id="KW-0378">Hydrolase</keyword>
<feature type="domain" description="UBP-type" evidence="19">
    <location>
        <begin position="161"/>
        <end position="270"/>
    </location>
</feature>
<dbReference type="CDD" id="cd14385">
    <property type="entry name" value="UBA1_spUBP14_like"/>
    <property type="match status" value="1"/>
</dbReference>
<dbReference type="PROSITE" id="PS00972">
    <property type="entry name" value="USP_1"/>
    <property type="match status" value="1"/>
</dbReference>
<accession>A0A0C3DJV9</accession>
<evidence type="ECO:0000256" key="3">
    <source>
        <dbReference type="ARBA" id="ARBA00022670"/>
    </source>
</evidence>
<comment type="similarity">
    <text evidence="2 11 15">Belongs to the peptidase C19 family.</text>
</comment>
<evidence type="ECO:0000256" key="13">
    <source>
        <dbReference type="PIRSR" id="PIRSR016308-3"/>
    </source>
</evidence>
<evidence type="ECO:0000313" key="20">
    <source>
        <dbReference type="EMBL" id="KIM56594.1"/>
    </source>
</evidence>
<feature type="active site" description="Proton acceptor" evidence="12">
    <location>
        <position position="781"/>
    </location>
</feature>
<proteinExistence type="inferred from homology"/>
<dbReference type="FunFam" id="3.30.40.10:FF:000587">
    <property type="entry name" value="Ubiquitin carboxyl-terminal hydrolase"/>
    <property type="match status" value="1"/>
</dbReference>
<dbReference type="SUPFAM" id="SSF57850">
    <property type="entry name" value="RING/U-box"/>
    <property type="match status" value="2"/>
</dbReference>
<evidence type="ECO:0000256" key="1">
    <source>
        <dbReference type="ARBA" id="ARBA00000707"/>
    </source>
</evidence>
<dbReference type="GO" id="GO:0006508">
    <property type="term" value="P:proteolysis"/>
    <property type="evidence" value="ECO:0007669"/>
    <property type="project" value="UniProtKB-KW"/>
</dbReference>
<dbReference type="InterPro" id="IPR050164">
    <property type="entry name" value="Peptidase_C19"/>
</dbReference>
<dbReference type="InterPro" id="IPR018200">
    <property type="entry name" value="USP_CS"/>
</dbReference>
<dbReference type="SMART" id="SM00290">
    <property type="entry name" value="ZnF_UBP"/>
    <property type="match status" value="2"/>
</dbReference>
<dbReference type="InterPro" id="IPR013083">
    <property type="entry name" value="Znf_RING/FYVE/PHD"/>
</dbReference>
<dbReference type="CDD" id="cd02658">
    <property type="entry name" value="Peptidase_C19B"/>
    <property type="match status" value="1"/>
</dbReference>
<keyword evidence="4 11" id="KW-0479">Metal-binding</keyword>
<feature type="binding site" evidence="13">
    <location>
        <position position="205"/>
    </location>
    <ligand>
        <name>Zn(2+)</name>
        <dbReference type="ChEBI" id="CHEBI:29105"/>
    </ligand>
</feature>
<dbReference type="AlphaFoldDB" id="A0A0C3DJV9"/>
<dbReference type="Gene3D" id="1.10.8.10">
    <property type="entry name" value="DNA helicase RuvA subunit, C-terminal domain"/>
    <property type="match status" value="2"/>
</dbReference>
<name>A0A0C3DJV9_9AGAM</name>
<dbReference type="PROSITE" id="PS50235">
    <property type="entry name" value="USP_3"/>
    <property type="match status" value="1"/>
</dbReference>
<feature type="region of interest" description="Disordered" evidence="16">
    <location>
        <begin position="734"/>
        <end position="759"/>
    </location>
</feature>
<sequence length="836" mass="91244">MTSCPHLSDIAGLQPPKLSQSVHREECTQCFDDQDGVAGVDVCLTCFNGACLDLDRHHARTHVLRSGHSFTLNIKRTPKSKRTGRDEQEPPSKVTKLAIVQEREEDKWEHHTVLKCWKCDPNNGKEILACSDTAERLTSGIVQSLSSARQSEIKAWEEEITPCKHTRSLEQGATGSIPAEGLAHCASCELTSNLWLCLTCGALGCGRSQYGGTGGNGHALTHFNATKHPACVKLGTITPEGGADVYCYACDDARVDPELTSHLAKFGIHIASQKKTEKSMTELQIEQNLAFDFSLTAEDGSALQPVFGRGLTGLSNLGNSCYMASVLQALFSLSQFRQRYYSEVNAETTQSYVSGRASTHWMACTQPLPVDCIECQMFKIADGLLSGRYSKPHTNLDALSHSTPENVPWQAGLKPAGFKTLVGKGHAEFATMRQQDAEEFFGHLLTVLRRFNHQMNSGAPGGSEATEAFAFGLEQRLQCLSCKKVRYRVDNMDVLSLGVPAHELPADEHGDQSKAAGDSTKGPTATRYAPVTLMQCLSLLLGLTGQEALDYQCEGGCGKVSAVRQLHFATFPDILVLHAKKFQLKNWVPTKLDIPIILPEADTLDLGTFLGRGLQPGEEELQEVSSSPQFNAEVLMQLEGMGFPSVRCQKALLATGNSDVEAAMEWLFGHMDDPDIDEPIQLNTSGGAKKGPEPSPDQIAMLADMGFTHAQARKALIETDGSAERAVEWLFNHPDDTGEIASPSSNPAPKEKSLPGSSNLPARYRLKAFISHKGPSVHSGHYVAHIRMPLAQTSDNMDVEGNGEWVLFNDEKVVVADKTSVEELKKLAYMYIFERI</sequence>
<feature type="binding site" evidence="13">
    <location>
        <position position="188"/>
    </location>
    <ligand>
        <name>Zn(2+)</name>
        <dbReference type="ChEBI" id="CHEBI:29105"/>
    </ligand>
</feature>
<feature type="binding site" evidence="13">
    <location>
        <position position="218"/>
    </location>
    <ligand>
        <name>Zn(2+)</name>
        <dbReference type="ChEBI" id="CHEBI:29105"/>
    </ligand>
</feature>
<dbReference type="GO" id="GO:0008270">
    <property type="term" value="F:zinc ion binding"/>
    <property type="evidence" value="ECO:0007669"/>
    <property type="project" value="UniProtKB-UniRule"/>
</dbReference>
<dbReference type="EC" id="3.4.19.12" evidence="11 15"/>
<dbReference type="FunCoup" id="A0A0C3DJV9">
    <property type="interactions" value="657"/>
</dbReference>
<dbReference type="Pfam" id="PF00627">
    <property type="entry name" value="UBA"/>
    <property type="match status" value="2"/>
</dbReference>
<dbReference type="InterPro" id="IPR015940">
    <property type="entry name" value="UBA"/>
</dbReference>
<dbReference type="FunFam" id="3.30.40.10:FF:000396">
    <property type="entry name" value="Ubiquitin carboxyl-terminal hydrolase"/>
    <property type="match status" value="1"/>
</dbReference>
<evidence type="ECO:0000256" key="7">
    <source>
        <dbReference type="ARBA" id="ARBA00022786"/>
    </source>
</evidence>
<dbReference type="CDD" id="cd14386">
    <property type="entry name" value="UBA2_UBP5"/>
    <property type="match status" value="1"/>
</dbReference>
<evidence type="ECO:0000259" key="17">
    <source>
        <dbReference type="PROSITE" id="PS50030"/>
    </source>
</evidence>
<dbReference type="GO" id="GO:0005829">
    <property type="term" value="C:cytosol"/>
    <property type="evidence" value="ECO:0007669"/>
    <property type="project" value="TreeGrafter"/>
</dbReference>
<dbReference type="InterPro" id="IPR001394">
    <property type="entry name" value="Peptidase_C19_UCH"/>
</dbReference>
<keyword evidence="3 11" id="KW-0645">Protease</keyword>
<protein>
    <recommendedName>
        <fullName evidence="11 15">Ubiquitin carboxyl-terminal hydrolase</fullName>
        <ecNumber evidence="11 15">3.4.19.12</ecNumber>
    </recommendedName>
</protein>
<keyword evidence="5" id="KW-0677">Repeat</keyword>
<dbReference type="InterPro" id="IPR038765">
    <property type="entry name" value="Papain-like_cys_pep_sf"/>
</dbReference>
<feature type="domain" description="UBA" evidence="17">
    <location>
        <begin position="629"/>
        <end position="670"/>
    </location>
</feature>
<dbReference type="EMBL" id="KN822114">
    <property type="protein sequence ID" value="KIM56594.1"/>
    <property type="molecule type" value="Genomic_DNA"/>
</dbReference>
<evidence type="ECO:0000256" key="14">
    <source>
        <dbReference type="PROSITE-ProRule" id="PRU00502"/>
    </source>
</evidence>
<gene>
    <name evidence="20" type="ORF">SCLCIDRAFT_132266</name>
</gene>
<dbReference type="PROSITE" id="PS50030">
    <property type="entry name" value="UBA"/>
    <property type="match status" value="2"/>
</dbReference>
<dbReference type="Gene3D" id="3.30.40.10">
    <property type="entry name" value="Zinc/RING finger domain, C3HC4 (zinc finger)"/>
    <property type="match status" value="2"/>
</dbReference>
<keyword evidence="7 11" id="KW-0833">Ubl conjugation pathway</keyword>